<evidence type="ECO:0000313" key="2">
    <source>
        <dbReference type="EMBL" id="SDJ68892.1"/>
    </source>
</evidence>
<sequence>MKRIGMFALSAMLASALQGCIFAPVESDGRNDPFFFDPDDVRPSANFVEVGYYQPNAYLPPSSSRQCSVDSELRKVGSPCWFFPIMRVY</sequence>
<dbReference type="OrthoDB" id="5739246at2"/>
<proteinExistence type="predicted"/>
<evidence type="ECO:0000256" key="1">
    <source>
        <dbReference type="SAM" id="SignalP"/>
    </source>
</evidence>
<gene>
    <name evidence="2" type="ORF">SAMN05216212_0707</name>
</gene>
<feature type="chain" id="PRO_5011741642" description="Lipoprotein" evidence="1">
    <location>
        <begin position="24"/>
        <end position="89"/>
    </location>
</feature>
<dbReference type="PROSITE" id="PS51257">
    <property type="entry name" value="PROKAR_LIPOPROTEIN"/>
    <property type="match status" value="1"/>
</dbReference>
<keyword evidence="1" id="KW-0732">Signal</keyword>
<dbReference type="Proteomes" id="UP000199305">
    <property type="component" value="Unassembled WGS sequence"/>
</dbReference>
<evidence type="ECO:0000313" key="3">
    <source>
        <dbReference type="Proteomes" id="UP000199305"/>
    </source>
</evidence>
<dbReference type="STRING" id="658219.SAMN05216212_0707"/>
<evidence type="ECO:0008006" key="4">
    <source>
        <dbReference type="Google" id="ProtNLM"/>
    </source>
</evidence>
<feature type="signal peptide" evidence="1">
    <location>
        <begin position="1"/>
        <end position="23"/>
    </location>
</feature>
<reference evidence="3" key="1">
    <citation type="submission" date="2016-10" db="EMBL/GenBank/DDBJ databases">
        <authorList>
            <person name="Varghese N."/>
            <person name="Submissions S."/>
        </authorList>
    </citation>
    <scope>NUCLEOTIDE SEQUENCE [LARGE SCALE GENOMIC DNA]</scope>
    <source>
        <strain evidence="3">CGMCC 1.10658</strain>
    </source>
</reference>
<dbReference type="AlphaFoldDB" id="A0A1G8VS93"/>
<protein>
    <recommendedName>
        <fullName evidence="4">Lipoprotein</fullName>
    </recommendedName>
</protein>
<keyword evidence="3" id="KW-1185">Reference proteome</keyword>
<name>A0A1G8VS93_9GAMM</name>
<accession>A0A1G8VS93</accession>
<organism evidence="2 3">
    <name type="scientific">Microbulbifer yueqingensis</name>
    <dbReference type="NCBI Taxonomy" id="658219"/>
    <lineage>
        <taxon>Bacteria</taxon>
        <taxon>Pseudomonadati</taxon>
        <taxon>Pseudomonadota</taxon>
        <taxon>Gammaproteobacteria</taxon>
        <taxon>Cellvibrionales</taxon>
        <taxon>Microbulbiferaceae</taxon>
        <taxon>Microbulbifer</taxon>
    </lineage>
</organism>
<dbReference type="EMBL" id="FNFH01000001">
    <property type="protein sequence ID" value="SDJ68892.1"/>
    <property type="molecule type" value="Genomic_DNA"/>
</dbReference>
<dbReference type="RefSeq" id="WP_139169377.1">
    <property type="nucleotide sequence ID" value="NZ_FNFH01000001.1"/>
</dbReference>